<accession>A0A7X1PSB2</accession>
<dbReference type="PANTHER" id="PTHR12526:SF638">
    <property type="entry name" value="SPORE COAT PROTEIN SA"/>
    <property type="match status" value="1"/>
</dbReference>
<name>A0A7X1PSB2_9PSED</name>
<feature type="domain" description="Glycosyltransferase subfamily 4-like N-terminal" evidence="2">
    <location>
        <begin position="19"/>
        <end position="177"/>
    </location>
</feature>
<dbReference type="GO" id="GO:1901135">
    <property type="term" value="P:carbohydrate derivative metabolic process"/>
    <property type="evidence" value="ECO:0007669"/>
    <property type="project" value="UniProtKB-ARBA"/>
</dbReference>
<feature type="domain" description="Glycosyl transferase family 1" evidence="1">
    <location>
        <begin position="201"/>
        <end position="355"/>
    </location>
</feature>
<sequence length="388" mass="42640">MKIALVGTSASCVYGFRADLIKALVAAGHEVHALALDYDASSRQKVQALGAITVDYDFSRAGLNPFSDVSNTFKLARILKKIGPDLVFSYFSKPVIFGTFAAVLAGVKRRIGMLEGLGYVFTDTPGGTGFKLRILRQVQALLYRLSFPFLERIIFLNPDDPVDLVDKYRIHVKQVDVLGAIGLNLRDYPYSPSPAGAALSFLFIGRLLAEKGVNEYVAAARLVKSRYPETRFVMLGGLDEENPGGLTATTLKQLVEDGLVVHPGHVSNVVDWITESDVFVLPSYYREGVPRSTQEAMAVGRTVITTDVPGCRETVVDGVNGFLVPRWSAQVLAEKMLFLIEHPEYLEKMGRESYRMAQEKFDAQEINQRLLGLLDIPVHGLTPDPASG</sequence>
<dbReference type="Pfam" id="PF13439">
    <property type="entry name" value="Glyco_transf_4"/>
    <property type="match status" value="1"/>
</dbReference>
<keyword evidence="3" id="KW-0808">Transferase</keyword>
<dbReference type="EMBL" id="WHUV01000007">
    <property type="protein sequence ID" value="MQA57516.1"/>
    <property type="molecule type" value="Genomic_DNA"/>
</dbReference>
<evidence type="ECO:0000259" key="1">
    <source>
        <dbReference type="Pfam" id="PF00534"/>
    </source>
</evidence>
<protein>
    <submittedName>
        <fullName evidence="3">Glycosyltransferase</fullName>
    </submittedName>
</protein>
<dbReference type="InterPro" id="IPR028098">
    <property type="entry name" value="Glyco_trans_4-like_N"/>
</dbReference>
<proteinExistence type="predicted"/>
<dbReference type="AlphaFoldDB" id="A0A7X1PSB2"/>
<dbReference type="InterPro" id="IPR001296">
    <property type="entry name" value="Glyco_trans_1"/>
</dbReference>
<organism evidence="3 4">
    <name type="scientific">Pseudomonas piscis</name>
    <dbReference type="NCBI Taxonomy" id="2614538"/>
    <lineage>
        <taxon>Bacteria</taxon>
        <taxon>Pseudomonadati</taxon>
        <taxon>Pseudomonadota</taxon>
        <taxon>Gammaproteobacteria</taxon>
        <taxon>Pseudomonadales</taxon>
        <taxon>Pseudomonadaceae</taxon>
        <taxon>Pseudomonas</taxon>
    </lineage>
</organism>
<dbReference type="Pfam" id="PF00534">
    <property type="entry name" value="Glycos_transf_1"/>
    <property type="match status" value="1"/>
</dbReference>
<dbReference type="PANTHER" id="PTHR12526">
    <property type="entry name" value="GLYCOSYLTRANSFERASE"/>
    <property type="match status" value="1"/>
</dbReference>
<dbReference type="Gene3D" id="3.40.50.2000">
    <property type="entry name" value="Glycogen Phosphorylase B"/>
    <property type="match status" value="2"/>
</dbReference>
<dbReference type="SUPFAM" id="SSF53756">
    <property type="entry name" value="UDP-Glycosyltransferase/glycogen phosphorylase"/>
    <property type="match status" value="1"/>
</dbReference>
<evidence type="ECO:0000313" key="4">
    <source>
        <dbReference type="Proteomes" id="UP000486534"/>
    </source>
</evidence>
<evidence type="ECO:0000313" key="3">
    <source>
        <dbReference type="EMBL" id="MQA57516.1"/>
    </source>
</evidence>
<dbReference type="RefSeq" id="WP_152899638.1">
    <property type="nucleotide sequence ID" value="NZ_WHUV01000007.1"/>
</dbReference>
<gene>
    <name evidence="3" type="ORF">GDH07_29755</name>
</gene>
<dbReference type="GO" id="GO:0016757">
    <property type="term" value="F:glycosyltransferase activity"/>
    <property type="evidence" value="ECO:0007669"/>
    <property type="project" value="InterPro"/>
</dbReference>
<dbReference type="Proteomes" id="UP000486534">
    <property type="component" value="Unassembled WGS sequence"/>
</dbReference>
<reference evidence="3 4" key="1">
    <citation type="submission" date="2019-10" db="EMBL/GenBank/DDBJ databases">
        <title>Pseudomonas dajingensis sp. nov., isolated from the profound head ulcers of farmed Murray cod (Maccullochella peelii peelii).</title>
        <authorList>
            <person name="Liu Y."/>
        </authorList>
    </citation>
    <scope>NUCLEOTIDE SEQUENCE [LARGE SCALE GENOMIC DNA]</scope>
    <source>
        <strain evidence="3 4">MC042</strain>
    </source>
</reference>
<evidence type="ECO:0000259" key="2">
    <source>
        <dbReference type="Pfam" id="PF13439"/>
    </source>
</evidence>
<dbReference type="CDD" id="cd03808">
    <property type="entry name" value="GT4_CapM-like"/>
    <property type="match status" value="1"/>
</dbReference>
<comment type="caution">
    <text evidence="3">The sequence shown here is derived from an EMBL/GenBank/DDBJ whole genome shotgun (WGS) entry which is preliminary data.</text>
</comment>